<reference evidence="1 2" key="1">
    <citation type="submission" date="2016-07" db="EMBL/GenBank/DDBJ databases">
        <title>Pervasive Adenine N6-methylation of Active Genes in Fungi.</title>
        <authorList>
            <consortium name="DOE Joint Genome Institute"/>
            <person name="Mondo S.J."/>
            <person name="Dannebaum R.O."/>
            <person name="Kuo R.C."/>
            <person name="Labutti K."/>
            <person name="Haridas S."/>
            <person name="Kuo A."/>
            <person name="Salamov A."/>
            <person name="Ahrendt S.R."/>
            <person name="Lipzen A."/>
            <person name="Sullivan W."/>
            <person name="Andreopoulos W.B."/>
            <person name="Clum A."/>
            <person name="Lindquist E."/>
            <person name="Daum C."/>
            <person name="Ramamoorthy G.K."/>
            <person name="Gryganskyi A."/>
            <person name="Culley D."/>
            <person name="Magnuson J.K."/>
            <person name="James T.Y."/>
            <person name="O'Malley M.A."/>
            <person name="Stajich J.E."/>
            <person name="Spatafora J.W."/>
            <person name="Visel A."/>
            <person name="Grigoriev I.V."/>
        </authorList>
    </citation>
    <scope>NUCLEOTIDE SEQUENCE [LARGE SCALE GENOMIC DNA]</scope>
    <source>
        <strain evidence="1 2">NRRL 3116</strain>
    </source>
</reference>
<protein>
    <submittedName>
        <fullName evidence="1">Uncharacterized protein</fullName>
    </submittedName>
</protein>
<comment type="caution">
    <text evidence="1">The sequence shown here is derived from an EMBL/GenBank/DDBJ whole genome shotgun (WGS) entry which is preliminary data.</text>
</comment>
<dbReference type="EMBL" id="MCFF01000038">
    <property type="protein sequence ID" value="ORZ08284.1"/>
    <property type="molecule type" value="Genomic_DNA"/>
</dbReference>
<keyword evidence="2" id="KW-1185">Reference proteome</keyword>
<gene>
    <name evidence="1" type="ORF">BCR41DRAFT_373318</name>
</gene>
<name>A0A1Y2GE41_9FUNG</name>
<evidence type="ECO:0000313" key="2">
    <source>
        <dbReference type="Proteomes" id="UP000193648"/>
    </source>
</evidence>
<dbReference type="InParanoid" id="A0A1Y2GE41"/>
<dbReference type="Proteomes" id="UP000193648">
    <property type="component" value="Unassembled WGS sequence"/>
</dbReference>
<sequence length="154" mass="17394">MDGSSRAKFNYCCNSISSVGSRSVNSLTLPEFCFSMIGRADIEGPKSNVARYDRLAVTGQLLYPMINFIAPFPRDGFTGTNMILHATIWSIIDVICQYFVHTKIFALYMYLDATKDPFGRIGFMERDIIHDGNSRGSKSRDKFFGQKKLGKLEH</sequence>
<accession>A0A1Y2GE41</accession>
<dbReference type="GeneID" id="33568609"/>
<dbReference type="STRING" id="64571.A0A1Y2GE41"/>
<evidence type="ECO:0000313" key="1">
    <source>
        <dbReference type="EMBL" id="ORZ08284.1"/>
    </source>
</evidence>
<organism evidence="1 2">
    <name type="scientific">Lobosporangium transversale</name>
    <dbReference type="NCBI Taxonomy" id="64571"/>
    <lineage>
        <taxon>Eukaryota</taxon>
        <taxon>Fungi</taxon>
        <taxon>Fungi incertae sedis</taxon>
        <taxon>Mucoromycota</taxon>
        <taxon>Mortierellomycotina</taxon>
        <taxon>Mortierellomycetes</taxon>
        <taxon>Mortierellales</taxon>
        <taxon>Mortierellaceae</taxon>
        <taxon>Lobosporangium</taxon>
    </lineage>
</organism>
<proteinExistence type="predicted"/>
<dbReference type="OrthoDB" id="2209782at2759"/>
<dbReference type="RefSeq" id="XP_021878367.1">
    <property type="nucleotide sequence ID" value="XM_022026766.1"/>
</dbReference>
<dbReference type="AlphaFoldDB" id="A0A1Y2GE41"/>